<keyword evidence="2" id="KW-0378">Hydrolase</keyword>
<sequence>MATELYAGEQETYIIKEGVKVVERFFKVPLDYSNPTGEKIVVFARQEIPIQKAKTSEDQAKLPFVVYLQGGPGGEVPLQRNSGFAAELFQEGYQVLWLDQRGTGLSTPLTPDTLPSHIKSDEQIAAYLKHFRQDNIVRDCEAIRKLLLGDKENPEDRKWTLLGQSFGGFCAITYLSFFSEGIKEVFTCGGLAPLVEEPDAVYTAIVPRVIKRNKIYYEKYPRDVQRVRNIMNYLETNNVVLPNGGKLTPQRWQQLGFDFGMTGGIDRVHQLVFRASRELETIGKIGYKTLQSVEHSQAFDGNPLFAIIHEAIYCQGRASRWSAERIVSQHTQFLWSHVKNLGANEPIYFTGEMIFSSMFDDYAHLRPWKRAAHLLAQDSTWTPIYDLKQLSENKVKVTSATYYDDMYVDFNFAQDTAAKIKGTEQYITNQLFHDGVRAESKDVLKHLFALSKREYH</sequence>
<dbReference type="EMBL" id="JABXXO010000003">
    <property type="protein sequence ID" value="KAF7782824.1"/>
    <property type="molecule type" value="Genomic_DNA"/>
</dbReference>
<evidence type="ECO:0000259" key="3">
    <source>
        <dbReference type="Pfam" id="PF00561"/>
    </source>
</evidence>
<evidence type="ECO:0000256" key="2">
    <source>
        <dbReference type="ARBA" id="ARBA00022801"/>
    </source>
</evidence>
<evidence type="ECO:0000256" key="1">
    <source>
        <dbReference type="ARBA" id="ARBA00010088"/>
    </source>
</evidence>
<proteinExistence type="inferred from homology"/>
<dbReference type="PANTHER" id="PTHR43248">
    <property type="entry name" value="2-SUCCINYL-6-HYDROXY-2,4-CYCLOHEXADIENE-1-CARBOXYLATE SYNTHASE"/>
    <property type="match status" value="1"/>
</dbReference>
<dbReference type="PRINTS" id="PR00793">
    <property type="entry name" value="PROAMNOPTASE"/>
</dbReference>
<evidence type="ECO:0000313" key="5">
    <source>
        <dbReference type="Proteomes" id="UP000629468"/>
    </source>
</evidence>
<dbReference type="SUPFAM" id="SSF53474">
    <property type="entry name" value="alpha/beta-Hydrolases"/>
    <property type="match status" value="1"/>
</dbReference>
<comment type="similarity">
    <text evidence="1">Belongs to the peptidase S33 family.</text>
</comment>
<evidence type="ECO:0000313" key="4">
    <source>
        <dbReference type="EMBL" id="KAF7782824.1"/>
    </source>
</evidence>
<gene>
    <name evidence="4" type="ORF">Agabi119p4_2200</name>
</gene>
<dbReference type="InterPro" id="IPR029058">
    <property type="entry name" value="AB_hydrolase_fold"/>
</dbReference>
<reference evidence="4 5" key="1">
    <citation type="journal article" name="Sci. Rep.">
        <title>Telomere-to-telomere assembled and centromere annotated genomes of the two main subspecies of the button mushroom Agaricus bisporus reveal especially polymorphic chromosome ends.</title>
        <authorList>
            <person name="Sonnenberg A.S.M."/>
            <person name="Sedaghat-Telgerd N."/>
            <person name="Lavrijssen B."/>
            <person name="Ohm R.A."/>
            <person name="Hendrickx P.M."/>
            <person name="Scholtmeijer K."/>
            <person name="Baars J.J.P."/>
            <person name="van Peer A."/>
        </authorList>
    </citation>
    <scope>NUCLEOTIDE SEQUENCE [LARGE SCALE GENOMIC DNA]</scope>
    <source>
        <strain evidence="4 5">H119_p4</strain>
    </source>
</reference>
<organism evidence="4 5">
    <name type="scientific">Agaricus bisporus var. burnettii</name>
    <dbReference type="NCBI Taxonomy" id="192524"/>
    <lineage>
        <taxon>Eukaryota</taxon>
        <taxon>Fungi</taxon>
        <taxon>Dikarya</taxon>
        <taxon>Basidiomycota</taxon>
        <taxon>Agaricomycotina</taxon>
        <taxon>Agaricomycetes</taxon>
        <taxon>Agaricomycetidae</taxon>
        <taxon>Agaricales</taxon>
        <taxon>Agaricineae</taxon>
        <taxon>Agaricaceae</taxon>
        <taxon>Agaricus</taxon>
    </lineage>
</organism>
<dbReference type="AlphaFoldDB" id="A0A8H7F8Q3"/>
<dbReference type="InterPro" id="IPR002410">
    <property type="entry name" value="Peptidase_S33"/>
</dbReference>
<dbReference type="Pfam" id="PF00561">
    <property type="entry name" value="Abhydrolase_1"/>
    <property type="match status" value="1"/>
</dbReference>
<protein>
    <recommendedName>
        <fullName evidence="3">AB hydrolase-1 domain-containing protein</fullName>
    </recommendedName>
</protein>
<comment type="caution">
    <text evidence="4">The sequence shown here is derived from an EMBL/GenBank/DDBJ whole genome shotgun (WGS) entry which is preliminary data.</text>
</comment>
<name>A0A8H7F8Q3_AGABI</name>
<dbReference type="InterPro" id="IPR051601">
    <property type="entry name" value="Serine_prot/Carboxylest_S33"/>
</dbReference>
<dbReference type="Proteomes" id="UP000629468">
    <property type="component" value="Unassembled WGS sequence"/>
</dbReference>
<dbReference type="GO" id="GO:0008233">
    <property type="term" value="F:peptidase activity"/>
    <property type="evidence" value="ECO:0007669"/>
    <property type="project" value="InterPro"/>
</dbReference>
<dbReference type="PANTHER" id="PTHR43248:SF2">
    <property type="entry name" value="PROLYL AMINOPEPTIDASE"/>
    <property type="match status" value="1"/>
</dbReference>
<dbReference type="Gene3D" id="3.40.50.1820">
    <property type="entry name" value="alpha/beta hydrolase"/>
    <property type="match status" value="1"/>
</dbReference>
<dbReference type="InterPro" id="IPR000073">
    <property type="entry name" value="AB_hydrolase_1"/>
</dbReference>
<accession>A0A8H7F8Q3</accession>
<feature type="domain" description="AB hydrolase-1" evidence="3">
    <location>
        <begin position="64"/>
        <end position="201"/>
    </location>
</feature>
<dbReference type="GO" id="GO:0006508">
    <property type="term" value="P:proteolysis"/>
    <property type="evidence" value="ECO:0007669"/>
    <property type="project" value="InterPro"/>
</dbReference>